<dbReference type="InterPro" id="IPR054254">
    <property type="entry name" value="DUF6985"/>
</dbReference>
<protein>
    <recommendedName>
        <fullName evidence="1">DUF6985 domain-containing protein</fullName>
    </recommendedName>
</protein>
<feature type="domain" description="DUF6985" evidence="1">
    <location>
        <begin position="8"/>
        <end position="158"/>
    </location>
</feature>
<evidence type="ECO:0000313" key="2">
    <source>
        <dbReference type="EMBL" id="MDR9849608.1"/>
    </source>
</evidence>
<comment type="caution">
    <text evidence="2">The sequence shown here is derived from an EMBL/GenBank/DDBJ whole genome shotgun (WGS) entry which is preliminary data.</text>
</comment>
<keyword evidence="3" id="KW-1185">Reference proteome</keyword>
<accession>A0ABU2EP99</accession>
<dbReference type="EMBL" id="JAVLSJ010000007">
    <property type="protein sequence ID" value="MDR9849608.1"/>
    <property type="molecule type" value="Genomic_DNA"/>
</dbReference>
<evidence type="ECO:0000313" key="3">
    <source>
        <dbReference type="Proteomes" id="UP001246576"/>
    </source>
</evidence>
<evidence type="ECO:0000259" key="1">
    <source>
        <dbReference type="Pfam" id="PF22481"/>
    </source>
</evidence>
<reference evidence="2" key="1">
    <citation type="submission" date="2023-09" db="EMBL/GenBank/DDBJ databases">
        <title>Description of first Herbaspirillum huttiense subsp. nephrolepsisexaltata and Herbaspirillum huttiense subsp. lycopersicon.</title>
        <authorList>
            <person name="Poudel M."/>
            <person name="Sharma A."/>
            <person name="Goss E."/>
            <person name="Tapia J.H."/>
            <person name="Harmon C.M."/>
            <person name="Jones J.B."/>
        </authorList>
    </citation>
    <scope>NUCLEOTIDE SEQUENCE</scope>
    <source>
        <strain evidence="2">SE1</strain>
    </source>
</reference>
<proteinExistence type="predicted"/>
<dbReference type="Proteomes" id="UP001246576">
    <property type="component" value="Unassembled WGS sequence"/>
</dbReference>
<name>A0ABU2EP99_9BURK</name>
<dbReference type="RefSeq" id="WP_310840290.1">
    <property type="nucleotide sequence ID" value="NZ_JAVLSJ010000007.1"/>
</dbReference>
<sequence length="159" mass="18530">MQRLQDDVFGDLEYRYGWTRPYTYPLFGDLINVKLIVPCEVGAEIEEEQREAFLIFDKKKSQLMLLAEQSLFDYYQRICDEYRSIVGAELCDMRCPRIENSLQLKSLIRLTEIVIQQSFGMGDRVVGVLFQCTWEPEIGLAVKFVNEEVEEVGTQDIVL</sequence>
<gene>
    <name evidence="2" type="ORF">RI048_15335</name>
</gene>
<organism evidence="2 3">
    <name type="scientific">Herbaspirillum huttiense subsp. lycopersici</name>
    <dbReference type="NCBI Taxonomy" id="3074428"/>
    <lineage>
        <taxon>Bacteria</taxon>
        <taxon>Pseudomonadati</taxon>
        <taxon>Pseudomonadota</taxon>
        <taxon>Betaproteobacteria</taxon>
        <taxon>Burkholderiales</taxon>
        <taxon>Oxalobacteraceae</taxon>
        <taxon>Herbaspirillum</taxon>
    </lineage>
</organism>
<dbReference type="Pfam" id="PF22481">
    <property type="entry name" value="DUF6985"/>
    <property type="match status" value="1"/>
</dbReference>